<feature type="non-terminal residue" evidence="2">
    <location>
        <position position="1"/>
    </location>
</feature>
<keyword evidence="3" id="KW-1185">Reference proteome</keyword>
<feature type="region of interest" description="Disordered" evidence="1">
    <location>
        <begin position="83"/>
        <end position="108"/>
    </location>
</feature>
<accession>A0AAV2HRZ5</accession>
<evidence type="ECO:0000313" key="2">
    <source>
        <dbReference type="EMBL" id="CAL1536310.1"/>
    </source>
</evidence>
<gene>
    <name evidence="2" type="ORF">GSLYS_00010223001</name>
</gene>
<feature type="compositionally biased region" description="Basic and acidic residues" evidence="1">
    <location>
        <begin position="1"/>
        <end position="16"/>
    </location>
</feature>
<name>A0AAV2HRZ5_LYMST</name>
<sequence length="108" mass="12713">SSSCDRSKPSSRKEQMPVRQEITRPCSPSSKRKRFDVETVFKHENPTRQIAYSPEKKLSPVEKPDVKARRMRDLIERRHCSSPDRTRNVTAVQHHKEAHIPYGHKVRR</sequence>
<evidence type="ECO:0000256" key="1">
    <source>
        <dbReference type="SAM" id="MobiDB-lite"/>
    </source>
</evidence>
<comment type="caution">
    <text evidence="2">The sequence shown here is derived from an EMBL/GenBank/DDBJ whole genome shotgun (WGS) entry which is preliminary data.</text>
</comment>
<dbReference type="Proteomes" id="UP001497497">
    <property type="component" value="Unassembled WGS sequence"/>
</dbReference>
<reference evidence="2 3" key="1">
    <citation type="submission" date="2024-04" db="EMBL/GenBank/DDBJ databases">
        <authorList>
            <consortium name="Genoscope - CEA"/>
            <person name="William W."/>
        </authorList>
    </citation>
    <scope>NUCLEOTIDE SEQUENCE [LARGE SCALE GENOMIC DNA]</scope>
</reference>
<dbReference type="EMBL" id="CAXITT010000226">
    <property type="protein sequence ID" value="CAL1536310.1"/>
    <property type="molecule type" value="Genomic_DNA"/>
</dbReference>
<protein>
    <submittedName>
        <fullName evidence="2">Uncharacterized protein</fullName>
    </submittedName>
</protein>
<feature type="region of interest" description="Disordered" evidence="1">
    <location>
        <begin position="1"/>
        <end position="35"/>
    </location>
</feature>
<evidence type="ECO:0000313" key="3">
    <source>
        <dbReference type="Proteomes" id="UP001497497"/>
    </source>
</evidence>
<feature type="non-terminal residue" evidence="2">
    <location>
        <position position="108"/>
    </location>
</feature>
<dbReference type="AlphaFoldDB" id="A0AAV2HRZ5"/>
<proteinExistence type="predicted"/>
<organism evidence="2 3">
    <name type="scientific">Lymnaea stagnalis</name>
    <name type="common">Great pond snail</name>
    <name type="synonym">Helix stagnalis</name>
    <dbReference type="NCBI Taxonomy" id="6523"/>
    <lineage>
        <taxon>Eukaryota</taxon>
        <taxon>Metazoa</taxon>
        <taxon>Spiralia</taxon>
        <taxon>Lophotrochozoa</taxon>
        <taxon>Mollusca</taxon>
        <taxon>Gastropoda</taxon>
        <taxon>Heterobranchia</taxon>
        <taxon>Euthyneura</taxon>
        <taxon>Panpulmonata</taxon>
        <taxon>Hygrophila</taxon>
        <taxon>Lymnaeoidea</taxon>
        <taxon>Lymnaeidae</taxon>
        <taxon>Lymnaea</taxon>
    </lineage>
</organism>